<accession>A0A4S3JBJ3</accession>
<dbReference type="AlphaFoldDB" id="A0A4S3JBJ3"/>
<evidence type="ECO:0000256" key="1">
    <source>
        <dbReference type="ARBA" id="ARBA00005375"/>
    </source>
</evidence>
<dbReference type="Proteomes" id="UP000324241">
    <property type="component" value="Unassembled WGS sequence"/>
</dbReference>
<comment type="similarity">
    <text evidence="1">Belongs to the histidine acid phosphatase family.</text>
</comment>
<dbReference type="SUPFAM" id="SSF53254">
    <property type="entry name" value="Phosphoglycerate mutase-like"/>
    <property type="match status" value="1"/>
</dbReference>
<dbReference type="VEuPathDB" id="FungiDB:EYZ11_008002"/>
<gene>
    <name evidence="5" type="ORF">ATNIH1004_009609</name>
    <name evidence="6" type="ORF">EYZ11_008002</name>
</gene>
<dbReference type="InterPro" id="IPR029033">
    <property type="entry name" value="His_PPase_superfam"/>
</dbReference>
<evidence type="ECO:0000313" key="8">
    <source>
        <dbReference type="Proteomes" id="UP000324241"/>
    </source>
</evidence>
<feature type="signal peptide" evidence="4">
    <location>
        <begin position="1"/>
        <end position="23"/>
    </location>
</feature>
<dbReference type="Proteomes" id="UP000308092">
    <property type="component" value="Unassembled WGS sequence"/>
</dbReference>
<dbReference type="OrthoDB" id="258392at2759"/>
<dbReference type="PANTHER" id="PTHR11567">
    <property type="entry name" value="ACID PHOSPHATASE-RELATED"/>
    <property type="match status" value="1"/>
</dbReference>
<sequence>MRPSMQISVLALMAMHLGQFAVAEKVLGAFIFARHGDRTPKVLGHTQLTDLGYSEVYQTGSYYHDRYIDASSSLHIEGISDEVVKLSQIDAATPSDNVLQSSALGFLQGVYPPVGSAANQTLGNGTTVKAPLHGYQLIPLSLVSSGTKSEDNTWLQDATGCTNAKVSSNNYYSSSLYNDLYKSTEDFYKSLSPMLDGAFPESDISFRHAYTIFDYLNVAKIHNTSNTPTDEQLYQLFRLANVEQYNLAYNTSDPIRAIAGSQLAGEMLQALNKTITTKAKTKLNIQFGSYGTFLSYFGLAQLPTVNVDFTGIPDYASSMAWELVTNSTSDDFPSTSEIGVRFVFHNGTITGSDAPKEYPLYNQSSTVIPWSDFVEKTKKIAITSNDEWCKACGNSDHTCSSGSSRGSDSGSGAVGASSKDVGGVSRPVAGVIGAMVTLAVILGLEALILAVGGFRIAKKRGTGANVPAPSVAENKIV</sequence>
<keyword evidence="7" id="KW-1185">Reference proteome</keyword>
<evidence type="ECO:0000256" key="4">
    <source>
        <dbReference type="SAM" id="SignalP"/>
    </source>
</evidence>
<dbReference type="Pfam" id="PF00328">
    <property type="entry name" value="His_Phos_2"/>
    <property type="match status" value="1"/>
</dbReference>
<feature type="chain" id="PRO_5036358475" evidence="4">
    <location>
        <begin position="24"/>
        <end position="477"/>
    </location>
</feature>
<comment type="caution">
    <text evidence="6">The sequence shown here is derived from an EMBL/GenBank/DDBJ whole genome shotgun (WGS) entry which is preliminary data.</text>
</comment>
<evidence type="ECO:0000313" key="6">
    <source>
        <dbReference type="EMBL" id="THC92519.1"/>
    </source>
</evidence>
<reference evidence="5 8" key="2">
    <citation type="submission" date="2019-08" db="EMBL/GenBank/DDBJ databases">
        <title>The genome sequence of a newly discovered highly antifungal drug resistant Aspergillus species, Aspergillus tanneri NIH 1004.</title>
        <authorList>
            <person name="Mounaud S."/>
            <person name="Singh I."/>
            <person name="Joardar V."/>
            <person name="Pakala S."/>
            <person name="Pakala S."/>
            <person name="Venepally P."/>
            <person name="Chung J.K."/>
            <person name="Losada L."/>
            <person name="Nierman W.C."/>
        </authorList>
    </citation>
    <scope>NUCLEOTIDE SEQUENCE [LARGE SCALE GENOMIC DNA]</scope>
    <source>
        <strain evidence="5 8">NIH1004</strain>
    </source>
</reference>
<keyword evidence="3" id="KW-1133">Transmembrane helix</keyword>
<protein>
    <submittedName>
        <fullName evidence="6">Uncharacterized protein</fullName>
    </submittedName>
</protein>
<dbReference type="RefSeq" id="XP_033422216.1">
    <property type="nucleotide sequence ID" value="XM_033574198.1"/>
</dbReference>
<reference evidence="6 7" key="1">
    <citation type="submission" date="2019-03" db="EMBL/GenBank/DDBJ databases">
        <title>The genome sequence of a newly discovered highly antifungal drug resistant Aspergillus species, Aspergillus tanneri NIH 1004.</title>
        <authorList>
            <person name="Mounaud S."/>
            <person name="Singh I."/>
            <person name="Joardar V."/>
            <person name="Pakala S."/>
            <person name="Pakala S."/>
            <person name="Venepally P."/>
            <person name="Hoover J."/>
            <person name="Nierman W."/>
            <person name="Chung J."/>
            <person name="Losada L."/>
        </authorList>
    </citation>
    <scope>NUCLEOTIDE SEQUENCE [LARGE SCALE GENOMIC DNA]</scope>
    <source>
        <strain evidence="6 7">NIH1004</strain>
    </source>
</reference>
<dbReference type="EMBL" id="SOSA01000328">
    <property type="protein sequence ID" value="THC92519.1"/>
    <property type="molecule type" value="Genomic_DNA"/>
</dbReference>
<evidence type="ECO:0000313" key="7">
    <source>
        <dbReference type="Proteomes" id="UP000308092"/>
    </source>
</evidence>
<feature type="transmembrane region" description="Helical" evidence="3">
    <location>
        <begin position="428"/>
        <end position="451"/>
    </location>
</feature>
<name>A0A4S3JBJ3_9EURO</name>
<keyword evidence="3" id="KW-0812">Transmembrane</keyword>
<keyword evidence="3" id="KW-0472">Membrane</keyword>
<dbReference type="InterPro" id="IPR050645">
    <property type="entry name" value="Histidine_acid_phosphatase"/>
</dbReference>
<evidence type="ECO:0000256" key="2">
    <source>
        <dbReference type="SAM" id="MobiDB-lite"/>
    </source>
</evidence>
<feature type="region of interest" description="Disordered" evidence="2">
    <location>
        <begin position="399"/>
        <end position="421"/>
    </location>
</feature>
<dbReference type="EMBL" id="QUQM01000005">
    <property type="protein sequence ID" value="KAA8642854.1"/>
    <property type="molecule type" value="Genomic_DNA"/>
</dbReference>
<dbReference type="GO" id="GO:0016791">
    <property type="term" value="F:phosphatase activity"/>
    <property type="evidence" value="ECO:0007669"/>
    <property type="project" value="TreeGrafter"/>
</dbReference>
<dbReference type="PANTHER" id="PTHR11567:SF142">
    <property type="entry name" value="PHOSPHOGLYCERATE MUTASE-LIKE PROTEIN"/>
    <property type="match status" value="1"/>
</dbReference>
<dbReference type="STRING" id="1220188.A0A4S3JBJ3"/>
<dbReference type="GeneID" id="54332311"/>
<proteinExistence type="inferred from homology"/>
<keyword evidence="4" id="KW-0732">Signal</keyword>
<evidence type="ECO:0000256" key="3">
    <source>
        <dbReference type="SAM" id="Phobius"/>
    </source>
</evidence>
<organism evidence="6 7">
    <name type="scientific">Aspergillus tanneri</name>
    <dbReference type="NCBI Taxonomy" id="1220188"/>
    <lineage>
        <taxon>Eukaryota</taxon>
        <taxon>Fungi</taxon>
        <taxon>Dikarya</taxon>
        <taxon>Ascomycota</taxon>
        <taxon>Pezizomycotina</taxon>
        <taxon>Eurotiomycetes</taxon>
        <taxon>Eurotiomycetidae</taxon>
        <taxon>Eurotiales</taxon>
        <taxon>Aspergillaceae</taxon>
        <taxon>Aspergillus</taxon>
        <taxon>Aspergillus subgen. Circumdati</taxon>
    </lineage>
</organism>
<feature type="compositionally biased region" description="Low complexity" evidence="2">
    <location>
        <begin position="400"/>
        <end position="421"/>
    </location>
</feature>
<evidence type="ECO:0000313" key="5">
    <source>
        <dbReference type="EMBL" id="KAA8642854.1"/>
    </source>
</evidence>
<dbReference type="InterPro" id="IPR000560">
    <property type="entry name" value="His_Pase_clade-2"/>
</dbReference>
<dbReference type="Gene3D" id="3.40.50.1240">
    <property type="entry name" value="Phosphoglycerate mutase-like"/>
    <property type="match status" value="1"/>
</dbReference>